<comment type="caution">
    <text evidence="2">The sequence shown here is derived from an EMBL/GenBank/DDBJ whole genome shotgun (WGS) entry which is preliminary data.</text>
</comment>
<protein>
    <submittedName>
        <fullName evidence="2">Uncharacterized protein</fullName>
    </submittedName>
</protein>
<feature type="transmembrane region" description="Helical" evidence="1">
    <location>
        <begin position="232"/>
        <end position="254"/>
    </location>
</feature>
<name>A0A1F4UWI5_UNCKA</name>
<gene>
    <name evidence="2" type="ORF">A2W32_03030</name>
</gene>
<evidence type="ECO:0000313" key="2">
    <source>
        <dbReference type="EMBL" id="OGC49315.1"/>
    </source>
</evidence>
<keyword evidence="1" id="KW-1133">Transmembrane helix</keyword>
<feature type="transmembrane region" description="Helical" evidence="1">
    <location>
        <begin position="172"/>
        <end position="188"/>
    </location>
</feature>
<dbReference type="STRING" id="1802610.A2W32_03030"/>
<reference evidence="2 3" key="1">
    <citation type="journal article" date="2016" name="Nat. Commun.">
        <title>Thousands of microbial genomes shed light on interconnected biogeochemical processes in an aquifer system.</title>
        <authorList>
            <person name="Anantharaman K."/>
            <person name="Brown C.T."/>
            <person name="Hug L.A."/>
            <person name="Sharon I."/>
            <person name="Castelle C.J."/>
            <person name="Probst A.J."/>
            <person name="Thomas B.C."/>
            <person name="Singh A."/>
            <person name="Wilkins M.J."/>
            <person name="Karaoz U."/>
            <person name="Brodie E.L."/>
            <person name="Williams K.H."/>
            <person name="Hubbard S.S."/>
            <person name="Banfield J.F."/>
        </authorList>
    </citation>
    <scope>NUCLEOTIDE SEQUENCE [LARGE SCALE GENOMIC DNA]</scope>
</reference>
<dbReference type="EMBL" id="MEUT01000052">
    <property type="protein sequence ID" value="OGC49315.1"/>
    <property type="molecule type" value="Genomic_DNA"/>
</dbReference>
<dbReference type="Proteomes" id="UP000177371">
    <property type="component" value="Unassembled WGS sequence"/>
</dbReference>
<dbReference type="AlphaFoldDB" id="A0A1F4UWI5"/>
<sequence length="728" mass="83890">MNNTGSKNLALLILSFVLGMALTIPVFTKVPPHADEHQFYFNAFSIMGGEALQNYVHVAFTEYLLAAFFTVVNMFTVSGVNFPQGGPTNVTVYFARYFGLILYIMALIFCIILLQKGDKKIKLRSVIFSFLYFGSVGVFERFFRVNSDSMSVLIFLNFLILSFWLHRKKASVAKFFILNLVFMFLGTFTNLKSLYLLVPMFILNVVCSFYFYGKKEKLIDSSNTTEHELPKIYKLLFYFVGLVLGIIILWSIFIPQPHNTRNFWYSVKKTIVHGTQFDFDFPGQSYGSWKIYIYDLFSEYTGFGVLAALILLILVYKKVGKFILQQIASAIKEQANTNNLKSGDLYKSTELILLICLFTYYIGVSMAVVHWSRWGIPLGIITLMLFSTWGEYFLDRIYVNYKAANLSIVRLIIVLLFLSLALRVALTIDIYKTNYPDKDGWGQTYKDVEKFLEQENISLADGMKYAAWFTGYTQNIKNISLEQIADPENSDVKYIFVPYWNIGFLHTNKNVDLGTHNQRAIIDKYAESITYRTPSLTSKYSHISKYIAWRVFGLSYTPEFEGMTEPQYAIVKLKENPGEINLNYKLAFNDMSHYDSPYSLTFNMKNLTDSYMFAPCYSFPDTVDEKEGKSVLPPKEFGIGGRTSGLFCHSIRFRLLFKGSYRIRVENLPEDPDGLQRVYSNMAGYKWDSETDTLSFENPTTMIPGEFGVATKEKYLPNLKFRVFYKHD</sequence>
<keyword evidence="1" id="KW-0472">Membrane</keyword>
<feature type="transmembrane region" description="Helical" evidence="1">
    <location>
        <begin position="63"/>
        <end position="82"/>
    </location>
</feature>
<accession>A0A1F4UWI5</accession>
<feature type="transmembrane region" description="Helical" evidence="1">
    <location>
        <begin position="94"/>
        <end position="114"/>
    </location>
</feature>
<feature type="transmembrane region" description="Helical" evidence="1">
    <location>
        <begin position="194"/>
        <end position="212"/>
    </location>
</feature>
<proteinExistence type="predicted"/>
<feature type="transmembrane region" description="Helical" evidence="1">
    <location>
        <begin position="126"/>
        <end position="143"/>
    </location>
</feature>
<evidence type="ECO:0000313" key="3">
    <source>
        <dbReference type="Proteomes" id="UP000177371"/>
    </source>
</evidence>
<organism evidence="2 3">
    <name type="scientific">candidate division WWE3 bacterium RBG_16_37_10</name>
    <dbReference type="NCBI Taxonomy" id="1802610"/>
    <lineage>
        <taxon>Bacteria</taxon>
        <taxon>Katanobacteria</taxon>
    </lineage>
</organism>
<feature type="transmembrane region" description="Helical" evidence="1">
    <location>
        <begin position="406"/>
        <end position="426"/>
    </location>
</feature>
<feature type="transmembrane region" description="Helical" evidence="1">
    <location>
        <begin position="351"/>
        <end position="368"/>
    </location>
</feature>
<feature type="transmembrane region" description="Helical" evidence="1">
    <location>
        <begin position="149"/>
        <end position="165"/>
    </location>
</feature>
<feature type="transmembrane region" description="Helical" evidence="1">
    <location>
        <begin position="291"/>
        <end position="316"/>
    </location>
</feature>
<keyword evidence="1" id="KW-0812">Transmembrane</keyword>
<evidence type="ECO:0000256" key="1">
    <source>
        <dbReference type="SAM" id="Phobius"/>
    </source>
</evidence>
<feature type="transmembrane region" description="Helical" evidence="1">
    <location>
        <begin position="374"/>
        <end position="394"/>
    </location>
</feature>